<protein>
    <submittedName>
        <fullName evidence="1">Uncharacterized protein</fullName>
    </submittedName>
</protein>
<dbReference type="EMBL" id="CP119321">
    <property type="protein sequence ID" value="WEK13318.1"/>
    <property type="molecule type" value="Genomic_DNA"/>
</dbReference>
<dbReference type="Pfam" id="PF25656">
    <property type="entry name" value="DUF7945"/>
    <property type="match status" value="1"/>
</dbReference>
<dbReference type="AlphaFoldDB" id="A0AAJ5W1U8"/>
<dbReference type="NCBIfam" id="NF047838">
    <property type="entry name" value="SCO4402_fam"/>
    <property type="match status" value="1"/>
</dbReference>
<reference evidence="1" key="1">
    <citation type="submission" date="2023-03" db="EMBL/GenBank/DDBJ databases">
        <title>Andean soil-derived lignocellulolytic bacterial consortium as a source of novel taxa and putative plastic-active enzymes.</title>
        <authorList>
            <person name="Diaz-Garcia L."/>
            <person name="Chuvochina M."/>
            <person name="Feuerriegel G."/>
            <person name="Bunk B."/>
            <person name="Sproer C."/>
            <person name="Streit W.R."/>
            <person name="Rodriguez L.M."/>
            <person name="Overmann J."/>
            <person name="Jimenez D.J."/>
        </authorList>
    </citation>
    <scope>NUCLEOTIDE SEQUENCE</scope>
    <source>
        <strain evidence="1">MAG 4610</strain>
    </source>
</reference>
<sequence>MGNLDLAVHALYDDCVVLPDPAACVPTLLTSDEVDSFRRLDDAFGPMLDELGDVADDIYLADPRWPAVVEAARAAHDMMRATDDNRSSRP</sequence>
<dbReference type="Proteomes" id="UP001213972">
    <property type="component" value="Chromosome"/>
</dbReference>
<dbReference type="InterPro" id="IPR057705">
    <property type="entry name" value="DUF7945"/>
</dbReference>
<organism evidence="1 2">
    <name type="scientific">Candidatus Microbacterium phytovorans</name>
    <dbReference type="NCBI Taxonomy" id="3121374"/>
    <lineage>
        <taxon>Bacteria</taxon>
        <taxon>Bacillati</taxon>
        <taxon>Actinomycetota</taxon>
        <taxon>Actinomycetes</taxon>
        <taxon>Micrococcales</taxon>
        <taxon>Microbacteriaceae</taxon>
        <taxon>Microbacterium</taxon>
    </lineage>
</organism>
<evidence type="ECO:0000313" key="2">
    <source>
        <dbReference type="Proteomes" id="UP001213972"/>
    </source>
</evidence>
<accession>A0AAJ5W1U8</accession>
<name>A0AAJ5W1U8_9MICO</name>
<evidence type="ECO:0000313" key="1">
    <source>
        <dbReference type="EMBL" id="WEK13318.1"/>
    </source>
</evidence>
<gene>
    <name evidence="1" type="ORF">P0Y48_12780</name>
</gene>
<proteinExistence type="predicted"/>